<comment type="subcellular location">
    <subcellularLocation>
        <location evidence="2">Secreted</location>
    </subcellularLocation>
</comment>
<dbReference type="SUPFAM" id="SSF54897">
    <property type="entry name" value="Protease propeptides/inhibitors"/>
    <property type="match status" value="1"/>
</dbReference>
<dbReference type="SUPFAM" id="SSF53187">
    <property type="entry name" value="Zn-dependent exopeptidases"/>
    <property type="match status" value="1"/>
</dbReference>
<dbReference type="GO" id="GO:0006508">
    <property type="term" value="P:proteolysis"/>
    <property type="evidence" value="ECO:0007669"/>
    <property type="project" value="UniProtKB-KW"/>
</dbReference>
<evidence type="ECO:0000259" key="15">
    <source>
        <dbReference type="PROSITE" id="PS52035"/>
    </source>
</evidence>
<dbReference type="CDD" id="cd03860">
    <property type="entry name" value="M14_CP_A-B_like"/>
    <property type="match status" value="1"/>
</dbReference>
<evidence type="ECO:0000256" key="4">
    <source>
        <dbReference type="ARBA" id="ARBA00022525"/>
    </source>
</evidence>
<dbReference type="PROSITE" id="PS00132">
    <property type="entry name" value="CARBOXYPEPT_ZN_1"/>
    <property type="match status" value="1"/>
</dbReference>
<gene>
    <name evidence="16" type="ORF">PHYEVI_LOCUS11492</name>
</gene>
<dbReference type="GO" id="GO:0005615">
    <property type="term" value="C:extracellular space"/>
    <property type="evidence" value="ECO:0007669"/>
    <property type="project" value="TreeGrafter"/>
</dbReference>
<evidence type="ECO:0000313" key="17">
    <source>
        <dbReference type="Proteomes" id="UP001153712"/>
    </source>
</evidence>
<evidence type="ECO:0000256" key="13">
    <source>
        <dbReference type="ARBA" id="ARBA00057299"/>
    </source>
</evidence>
<evidence type="ECO:0000256" key="3">
    <source>
        <dbReference type="ARBA" id="ARBA00005988"/>
    </source>
</evidence>
<dbReference type="InterPro" id="IPR000834">
    <property type="entry name" value="Peptidase_M14"/>
</dbReference>
<dbReference type="PANTHER" id="PTHR11705:SF91">
    <property type="entry name" value="FI01817P-RELATED"/>
    <property type="match status" value="1"/>
</dbReference>
<evidence type="ECO:0000256" key="5">
    <source>
        <dbReference type="ARBA" id="ARBA00022645"/>
    </source>
</evidence>
<dbReference type="OrthoDB" id="3626597at2759"/>
<dbReference type="Pfam" id="PF00246">
    <property type="entry name" value="Peptidase_M14"/>
    <property type="match status" value="1"/>
</dbReference>
<dbReference type="EMBL" id="OU900102">
    <property type="protein sequence ID" value="CAG9865250.1"/>
    <property type="molecule type" value="Genomic_DNA"/>
</dbReference>
<keyword evidence="9" id="KW-0378">Hydrolase</keyword>
<dbReference type="Gene3D" id="3.30.70.340">
    <property type="entry name" value="Metallocarboxypeptidase-like"/>
    <property type="match status" value="1"/>
</dbReference>
<dbReference type="AlphaFoldDB" id="A0A9N9TU82"/>
<evidence type="ECO:0000256" key="6">
    <source>
        <dbReference type="ARBA" id="ARBA00022670"/>
    </source>
</evidence>
<evidence type="ECO:0000256" key="1">
    <source>
        <dbReference type="ARBA" id="ARBA00001947"/>
    </source>
</evidence>
<sequence length="473" mass="52969">MTLCNVVDVPRRLEEPAPCTVGPPNGSKRVYKVGHRRAAGHTAMVRAVLLLVAVELAAGIVAASTRISYDGNQLWRIFLEDAEDKKVIVDLKKEGWISTWGGNATNLDVIVKPEAIQKVQEAFKNEDIKFEIVIRNLQEAIDAENPPVADDNEDRSGFRLNWVAYHRTTVIWDFLEYFAKVYPSLCTVYNIGQSYEGRPIKVLKISNGNPTNKPVWIDGGIHAREWISPAAVTYIINHLVAKFEEESDYIQNTDFYVAPVLNPDGYEYSHSSDRLWRKNRRPQQPDLVTGRVCYGIDLNRNFGYKWGYDGVSHNSCHDTFCGKGPFSEPETRVMRDFIKGNLSQTLDRLPKKLAAYVSFHSYGQYILYPWGYMKVVPPDYLDLKLAADQAVEAIVRVGGPRYTAGSSAVTLYPAAGGSDDWAKAAIGAKYSYTIELGDNGRYGFLLPSKLIKQTSKEALAALRVIVEAAYLKA</sequence>
<keyword evidence="11" id="KW-0482">Metalloprotease</keyword>
<evidence type="ECO:0000313" key="16">
    <source>
        <dbReference type="EMBL" id="CAG9865250.1"/>
    </source>
</evidence>
<name>A0A9N9TU82_PHYSR</name>
<dbReference type="Gene3D" id="3.40.630.10">
    <property type="entry name" value="Zn peptidases"/>
    <property type="match status" value="1"/>
</dbReference>
<keyword evidence="4" id="KW-0964">Secreted</keyword>
<dbReference type="InterPro" id="IPR003146">
    <property type="entry name" value="M14A_act_pep"/>
</dbReference>
<feature type="active site" description="Proton donor/acceptor" evidence="14">
    <location>
        <position position="435"/>
    </location>
</feature>
<keyword evidence="6" id="KW-0645">Protease</keyword>
<dbReference type="Proteomes" id="UP001153712">
    <property type="component" value="Chromosome 9"/>
</dbReference>
<feature type="domain" description="Peptidase M14" evidence="15">
    <location>
        <begin position="164"/>
        <end position="469"/>
    </location>
</feature>
<dbReference type="PANTHER" id="PTHR11705">
    <property type="entry name" value="PROTEASE FAMILY M14 CARBOXYPEPTIDASE A,B"/>
    <property type="match status" value="1"/>
</dbReference>
<evidence type="ECO:0000256" key="7">
    <source>
        <dbReference type="ARBA" id="ARBA00022723"/>
    </source>
</evidence>
<dbReference type="SMART" id="SM00631">
    <property type="entry name" value="Zn_pept"/>
    <property type="match status" value="1"/>
</dbReference>
<comment type="function">
    <text evidence="13">Involved in the digestion of the blood meal.</text>
</comment>
<accession>A0A9N9TU82</accession>
<keyword evidence="12" id="KW-1015">Disulfide bond</keyword>
<evidence type="ECO:0000256" key="14">
    <source>
        <dbReference type="PROSITE-ProRule" id="PRU01379"/>
    </source>
</evidence>
<protein>
    <recommendedName>
        <fullName evidence="15">Peptidase M14 domain-containing protein</fullName>
    </recommendedName>
</protein>
<keyword evidence="17" id="KW-1185">Reference proteome</keyword>
<dbReference type="PRINTS" id="PR00765">
    <property type="entry name" value="CRBOXYPTASEA"/>
</dbReference>
<evidence type="ECO:0000256" key="2">
    <source>
        <dbReference type="ARBA" id="ARBA00004613"/>
    </source>
</evidence>
<proteinExistence type="inferred from homology"/>
<keyword evidence="5" id="KW-0121">Carboxypeptidase</keyword>
<comment type="cofactor">
    <cofactor evidence="1">
        <name>Zn(2+)</name>
        <dbReference type="ChEBI" id="CHEBI:29105"/>
    </cofactor>
</comment>
<keyword evidence="7" id="KW-0479">Metal-binding</keyword>
<evidence type="ECO:0000256" key="12">
    <source>
        <dbReference type="ARBA" id="ARBA00023157"/>
    </source>
</evidence>
<keyword evidence="8" id="KW-0732">Signal</keyword>
<organism evidence="16 17">
    <name type="scientific">Phyllotreta striolata</name>
    <name type="common">Striped flea beetle</name>
    <name type="synonym">Crioceris striolata</name>
    <dbReference type="NCBI Taxonomy" id="444603"/>
    <lineage>
        <taxon>Eukaryota</taxon>
        <taxon>Metazoa</taxon>
        <taxon>Ecdysozoa</taxon>
        <taxon>Arthropoda</taxon>
        <taxon>Hexapoda</taxon>
        <taxon>Insecta</taxon>
        <taxon>Pterygota</taxon>
        <taxon>Neoptera</taxon>
        <taxon>Endopterygota</taxon>
        <taxon>Coleoptera</taxon>
        <taxon>Polyphaga</taxon>
        <taxon>Cucujiformia</taxon>
        <taxon>Chrysomeloidea</taxon>
        <taxon>Chrysomelidae</taxon>
        <taxon>Galerucinae</taxon>
        <taxon>Alticini</taxon>
        <taxon>Phyllotreta</taxon>
    </lineage>
</organism>
<reference evidence="16" key="1">
    <citation type="submission" date="2022-01" db="EMBL/GenBank/DDBJ databases">
        <authorList>
            <person name="King R."/>
        </authorList>
    </citation>
    <scope>NUCLEOTIDE SEQUENCE</scope>
</reference>
<dbReference type="InterPro" id="IPR057246">
    <property type="entry name" value="CARBOXYPEPT_ZN_1"/>
</dbReference>
<evidence type="ECO:0000256" key="11">
    <source>
        <dbReference type="ARBA" id="ARBA00023049"/>
    </source>
</evidence>
<dbReference type="GO" id="GO:0008270">
    <property type="term" value="F:zinc ion binding"/>
    <property type="evidence" value="ECO:0007669"/>
    <property type="project" value="InterPro"/>
</dbReference>
<dbReference type="Pfam" id="PF02244">
    <property type="entry name" value="Propep_M14"/>
    <property type="match status" value="1"/>
</dbReference>
<evidence type="ECO:0000256" key="10">
    <source>
        <dbReference type="ARBA" id="ARBA00022833"/>
    </source>
</evidence>
<dbReference type="FunFam" id="3.40.630.10:FF:000040">
    <property type="entry name" value="zinc carboxypeptidase"/>
    <property type="match status" value="1"/>
</dbReference>
<dbReference type="PROSITE" id="PS52035">
    <property type="entry name" value="PEPTIDASE_M14"/>
    <property type="match status" value="1"/>
</dbReference>
<comment type="similarity">
    <text evidence="3 14">Belongs to the peptidase M14 family.</text>
</comment>
<evidence type="ECO:0000256" key="9">
    <source>
        <dbReference type="ARBA" id="ARBA00022801"/>
    </source>
</evidence>
<keyword evidence="10" id="KW-0862">Zinc</keyword>
<dbReference type="GO" id="GO:0004181">
    <property type="term" value="F:metallocarboxypeptidase activity"/>
    <property type="evidence" value="ECO:0007669"/>
    <property type="project" value="InterPro"/>
</dbReference>
<dbReference type="InterPro" id="IPR036990">
    <property type="entry name" value="M14A-like_propep"/>
</dbReference>
<evidence type="ECO:0000256" key="8">
    <source>
        <dbReference type="ARBA" id="ARBA00022729"/>
    </source>
</evidence>